<dbReference type="AlphaFoldDB" id="K2NXM2"/>
<comment type="caution">
    <text evidence="1">The sequence shown here is derived from an EMBL/GenBank/DDBJ whole genome shotgun (WGS) entry which is preliminary data.</text>
</comment>
<dbReference type="PATRIC" id="fig|1231190.3.peg.1714"/>
<proteinExistence type="predicted"/>
<keyword evidence="2" id="KW-1185">Reference proteome</keyword>
<gene>
    <name evidence="1" type="ORF">NA8A_08204</name>
</gene>
<accession>K2NXM2</accession>
<protein>
    <submittedName>
        <fullName evidence="1">Uncharacterized protein</fullName>
    </submittedName>
</protein>
<dbReference type="RefSeq" id="WP_009449968.1">
    <property type="nucleotide sequence ID" value="NZ_AMSI01000005.1"/>
</dbReference>
<evidence type="ECO:0000313" key="2">
    <source>
        <dbReference type="Proteomes" id="UP000007374"/>
    </source>
</evidence>
<name>K2NXM2_9HYPH</name>
<evidence type="ECO:0000313" key="1">
    <source>
        <dbReference type="EMBL" id="EKF42634.1"/>
    </source>
</evidence>
<reference evidence="1 2" key="1">
    <citation type="journal article" date="2012" name="J. Bacteriol.">
        <title>Genome Sequence of Nitratireductor indicus Type Strain C115.</title>
        <authorList>
            <person name="Lai Q."/>
            <person name="Li G."/>
            <person name="Yu Z."/>
            <person name="Shao Z."/>
        </authorList>
    </citation>
    <scope>NUCLEOTIDE SEQUENCE [LARGE SCALE GENOMIC DNA]</scope>
    <source>
        <strain evidence="1 2">C115</strain>
    </source>
</reference>
<organism evidence="1 2">
    <name type="scientific">Nitratireductor indicus C115</name>
    <dbReference type="NCBI Taxonomy" id="1231190"/>
    <lineage>
        <taxon>Bacteria</taxon>
        <taxon>Pseudomonadati</taxon>
        <taxon>Pseudomonadota</taxon>
        <taxon>Alphaproteobacteria</taxon>
        <taxon>Hyphomicrobiales</taxon>
        <taxon>Phyllobacteriaceae</taxon>
        <taxon>Nitratireductor</taxon>
    </lineage>
</organism>
<dbReference type="EMBL" id="AMSI01000005">
    <property type="protein sequence ID" value="EKF42634.1"/>
    <property type="molecule type" value="Genomic_DNA"/>
</dbReference>
<sequence length="67" mass="7551">MYALRHAADLLEHASSLIAQGAEISDPEVMSYFRWGIMKALEFNNALPEHLRGDLSRDCFVDRTGGR</sequence>
<dbReference type="Proteomes" id="UP000007374">
    <property type="component" value="Unassembled WGS sequence"/>
</dbReference>